<proteinExistence type="predicted"/>
<dbReference type="Proteomes" id="UP001341840">
    <property type="component" value="Unassembled WGS sequence"/>
</dbReference>
<accession>A0ABU6X5V1</accession>
<dbReference type="EMBL" id="JASCZI010211498">
    <property type="protein sequence ID" value="MED6193221.1"/>
    <property type="molecule type" value="Genomic_DNA"/>
</dbReference>
<organism evidence="2 3">
    <name type="scientific">Stylosanthes scabra</name>
    <dbReference type="NCBI Taxonomy" id="79078"/>
    <lineage>
        <taxon>Eukaryota</taxon>
        <taxon>Viridiplantae</taxon>
        <taxon>Streptophyta</taxon>
        <taxon>Embryophyta</taxon>
        <taxon>Tracheophyta</taxon>
        <taxon>Spermatophyta</taxon>
        <taxon>Magnoliopsida</taxon>
        <taxon>eudicotyledons</taxon>
        <taxon>Gunneridae</taxon>
        <taxon>Pentapetalae</taxon>
        <taxon>rosids</taxon>
        <taxon>fabids</taxon>
        <taxon>Fabales</taxon>
        <taxon>Fabaceae</taxon>
        <taxon>Papilionoideae</taxon>
        <taxon>50 kb inversion clade</taxon>
        <taxon>dalbergioids sensu lato</taxon>
        <taxon>Dalbergieae</taxon>
        <taxon>Pterocarpus clade</taxon>
        <taxon>Stylosanthes</taxon>
    </lineage>
</organism>
<name>A0ABU6X5V1_9FABA</name>
<evidence type="ECO:0000256" key="1">
    <source>
        <dbReference type="SAM" id="MobiDB-lite"/>
    </source>
</evidence>
<reference evidence="2 3" key="1">
    <citation type="journal article" date="2023" name="Plants (Basel)">
        <title>Bridging the Gap: Combining Genomics and Transcriptomics Approaches to Understand Stylosanthes scabra, an Orphan Legume from the Brazilian Caatinga.</title>
        <authorList>
            <person name="Ferreira-Neto J.R.C."/>
            <person name="da Silva M.D."/>
            <person name="Binneck E."/>
            <person name="de Melo N.F."/>
            <person name="da Silva R.H."/>
            <person name="de Melo A.L.T.M."/>
            <person name="Pandolfi V."/>
            <person name="Bustamante F.O."/>
            <person name="Brasileiro-Vidal A.C."/>
            <person name="Benko-Iseppon A.M."/>
        </authorList>
    </citation>
    <scope>NUCLEOTIDE SEQUENCE [LARGE SCALE GENOMIC DNA]</scope>
    <source>
        <tissue evidence="2">Leaves</tissue>
    </source>
</reference>
<protein>
    <submittedName>
        <fullName evidence="2">Uncharacterized protein</fullName>
    </submittedName>
</protein>
<comment type="caution">
    <text evidence="2">The sequence shown here is derived from an EMBL/GenBank/DDBJ whole genome shotgun (WGS) entry which is preliminary data.</text>
</comment>
<sequence>MKWIQLATNTNSTSSERRRRRSKVQSVEGKRLHAGGRRGLQQAEKEWTGAAECEASEAGFELAAPFKIARDFFARNLRVSSAMLTSSESGASSRSCRGAAVWLVSLSALRRRGRVGCNLSVETDCEGRCIGKVDRRRLRVCGHTDGGVGAGSEC</sequence>
<evidence type="ECO:0000313" key="2">
    <source>
        <dbReference type="EMBL" id="MED6193221.1"/>
    </source>
</evidence>
<evidence type="ECO:0000313" key="3">
    <source>
        <dbReference type="Proteomes" id="UP001341840"/>
    </source>
</evidence>
<keyword evidence="3" id="KW-1185">Reference proteome</keyword>
<gene>
    <name evidence="2" type="ORF">PIB30_017187</name>
</gene>
<feature type="region of interest" description="Disordered" evidence="1">
    <location>
        <begin position="1"/>
        <end position="39"/>
    </location>
</feature>